<dbReference type="GO" id="GO:0000981">
    <property type="term" value="F:DNA-binding transcription factor activity, RNA polymerase II-specific"/>
    <property type="evidence" value="ECO:0007669"/>
    <property type="project" value="TreeGrafter"/>
</dbReference>
<comment type="subcellular location">
    <subcellularLocation>
        <location evidence="1">Membrane</location>
        <topology evidence="1">Single-pass membrane protein</topology>
    </subcellularLocation>
</comment>
<dbReference type="InterPro" id="IPR004827">
    <property type="entry name" value="bZIP"/>
</dbReference>
<dbReference type="SMART" id="SM00338">
    <property type="entry name" value="BRLZ"/>
    <property type="match status" value="1"/>
</dbReference>
<evidence type="ECO:0000313" key="10">
    <source>
        <dbReference type="Proteomes" id="UP000050640"/>
    </source>
</evidence>
<dbReference type="PROSITE" id="PS50217">
    <property type="entry name" value="BZIP"/>
    <property type="match status" value="1"/>
</dbReference>
<organism evidence="10 11">
    <name type="scientific">Elaeophora elaphi</name>
    <dbReference type="NCBI Taxonomy" id="1147741"/>
    <lineage>
        <taxon>Eukaryota</taxon>
        <taxon>Metazoa</taxon>
        <taxon>Ecdysozoa</taxon>
        <taxon>Nematoda</taxon>
        <taxon>Chromadorea</taxon>
        <taxon>Rhabditida</taxon>
        <taxon>Spirurina</taxon>
        <taxon>Spiruromorpha</taxon>
        <taxon>Filarioidea</taxon>
        <taxon>Onchocercidae</taxon>
        <taxon>Elaeophora</taxon>
    </lineage>
</organism>
<feature type="coiled-coil region" evidence="7">
    <location>
        <begin position="273"/>
        <end position="314"/>
    </location>
</feature>
<keyword evidence="10" id="KW-1185">Reference proteome</keyword>
<dbReference type="GO" id="GO:0005634">
    <property type="term" value="C:nucleus"/>
    <property type="evidence" value="ECO:0007669"/>
    <property type="project" value="TreeGrafter"/>
</dbReference>
<keyword evidence="3" id="KW-0805">Transcription regulation</keyword>
<protein>
    <submittedName>
        <fullName evidence="11">BZIP domain-containing protein</fullName>
    </submittedName>
</protein>
<keyword evidence="4" id="KW-0238">DNA-binding</keyword>
<evidence type="ECO:0000256" key="8">
    <source>
        <dbReference type="SAM" id="MobiDB-lite"/>
    </source>
</evidence>
<keyword evidence="6" id="KW-0539">Nucleus</keyword>
<reference evidence="11" key="1">
    <citation type="submission" date="2017-02" db="UniProtKB">
        <authorList>
            <consortium name="WormBaseParasite"/>
        </authorList>
    </citation>
    <scope>IDENTIFICATION</scope>
</reference>
<name>A0A0R3S2P6_9BILA</name>
<feature type="domain" description="BZIP" evidence="9">
    <location>
        <begin position="248"/>
        <end position="311"/>
    </location>
</feature>
<dbReference type="GO" id="GO:0030968">
    <property type="term" value="P:endoplasmic reticulum unfolded protein response"/>
    <property type="evidence" value="ECO:0007669"/>
    <property type="project" value="TreeGrafter"/>
</dbReference>
<dbReference type="InterPro" id="IPR046347">
    <property type="entry name" value="bZIP_sf"/>
</dbReference>
<feature type="region of interest" description="Disordered" evidence="8">
    <location>
        <begin position="89"/>
        <end position="110"/>
    </location>
</feature>
<dbReference type="WBParaSite" id="EEL_0000899301-mRNA-1">
    <property type="protein sequence ID" value="EEL_0000899301-mRNA-1"/>
    <property type="gene ID" value="EEL_0000899301"/>
</dbReference>
<evidence type="ECO:0000256" key="5">
    <source>
        <dbReference type="ARBA" id="ARBA00023163"/>
    </source>
</evidence>
<feature type="region of interest" description="Disordered" evidence="8">
    <location>
        <begin position="380"/>
        <end position="401"/>
    </location>
</feature>
<dbReference type="AlphaFoldDB" id="A0A0R3S2P6"/>
<evidence type="ECO:0000256" key="6">
    <source>
        <dbReference type="ARBA" id="ARBA00023242"/>
    </source>
</evidence>
<evidence type="ECO:0000256" key="3">
    <source>
        <dbReference type="ARBA" id="ARBA00023015"/>
    </source>
</evidence>
<dbReference type="PANTHER" id="PTHR46164">
    <property type="entry name" value="ATF6, ISOFORM C"/>
    <property type="match status" value="1"/>
</dbReference>
<keyword evidence="5" id="KW-0804">Transcription</keyword>
<dbReference type="Gene3D" id="1.20.5.170">
    <property type="match status" value="1"/>
</dbReference>
<dbReference type="CDD" id="cd14686">
    <property type="entry name" value="bZIP"/>
    <property type="match status" value="1"/>
</dbReference>
<dbReference type="InterPro" id="IPR051882">
    <property type="entry name" value="ATF_bZIP_TF"/>
</dbReference>
<evidence type="ECO:0000256" key="7">
    <source>
        <dbReference type="SAM" id="Coils"/>
    </source>
</evidence>
<dbReference type="PANTHER" id="PTHR46164:SF3">
    <property type="entry name" value="ATF6, ISOFORM C"/>
    <property type="match status" value="1"/>
</dbReference>
<dbReference type="GO" id="GO:0016020">
    <property type="term" value="C:membrane"/>
    <property type="evidence" value="ECO:0007669"/>
    <property type="project" value="UniProtKB-SubCell"/>
</dbReference>
<dbReference type="SUPFAM" id="SSF57959">
    <property type="entry name" value="Leucine zipper domain"/>
    <property type="match status" value="1"/>
</dbReference>
<sequence length="639" mass="71551">MDLNDSFLGNNSDQFYLTDLLSPSDYGINISSTTEQSNDQLSEVIESLGFDLNSQGDDGALATDDSSIFDAITLDSDFINQIFYDNGSPSTSDSGNYSPTCSTSDDQSASDNDRIINIAQATQSHQSETKFTVVPNTSNLVPVHIPIHQIVTNGKSTPGHPMICIMPITTHARSLNSQQAVNQGKQRILSPKHGPSSAPTFTSVHVKNVRATVFTPVNNLFNTLPSGVARYLGPQRSTKVGVHFSDYDRKKEDRKIRNRYSAQLSRIRKKNEVDKMKRNLASKDVLIEKLKNEIEILRGTIETLRKENEMLKSSASNRNSNGLLGLLGGAVCLFGFVSNVDPIRDTTSLVALNLAKSKLYSVQNRVNTGRMLFSLDYHGDGESRENSHSIKKTSDPSSHSNLNYSVNCDGIQKKYLNQTEAMKLNNDVFAWINRHECLQFMHIRRIFRVPISKELATSNVTIKSMRTVERGKIGRENRQQRTAIDKMEAARLKAVRERAWRHIDMISSNVDNAAIKSQVKTMDYDVMGPEHIITNWLKDKTDALTVLDMESQYAELARNLKQREDTLYVVAMKNYYLLPATDRNGSMQPRMALILPALSFNGTLPNQVAMMRLECDITGTGLFHLPSSLLPLFYDHSVR</sequence>
<dbReference type="STRING" id="1147741.A0A0R3S2P6"/>
<proteinExistence type="inferred from homology"/>
<evidence type="ECO:0000256" key="2">
    <source>
        <dbReference type="ARBA" id="ARBA00009050"/>
    </source>
</evidence>
<evidence type="ECO:0000259" key="9">
    <source>
        <dbReference type="PROSITE" id="PS50217"/>
    </source>
</evidence>
<dbReference type="GO" id="GO:0000978">
    <property type="term" value="F:RNA polymerase II cis-regulatory region sequence-specific DNA binding"/>
    <property type="evidence" value="ECO:0007669"/>
    <property type="project" value="TreeGrafter"/>
</dbReference>
<evidence type="ECO:0000313" key="11">
    <source>
        <dbReference type="WBParaSite" id="EEL_0000899301-mRNA-1"/>
    </source>
</evidence>
<evidence type="ECO:0000256" key="4">
    <source>
        <dbReference type="ARBA" id="ARBA00023125"/>
    </source>
</evidence>
<comment type="similarity">
    <text evidence="2">Belongs to the bZIP family. ATF subfamily.</text>
</comment>
<evidence type="ECO:0000256" key="1">
    <source>
        <dbReference type="ARBA" id="ARBA00004167"/>
    </source>
</evidence>
<keyword evidence="7" id="KW-0175">Coiled coil</keyword>
<feature type="compositionally biased region" description="Basic and acidic residues" evidence="8">
    <location>
        <begin position="380"/>
        <end position="394"/>
    </location>
</feature>
<accession>A0A0R3S2P6</accession>
<dbReference type="Proteomes" id="UP000050640">
    <property type="component" value="Unplaced"/>
</dbReference>